<comment type="caution">
    <text evidence="6">The sequence shown here is derived from an EMBL/GenBank/DDBJ whole genome shotgun (WGS) entry which is preliminary data.</text>
</comment>
<proteinExistence type="predicted"/>
<evidence type="ECO:0000313" key="6">
    <source>
        <dbReference type="EMBL" id="MEE1944432.1"/>
    </source>
</evidence>
<keyword evidence="7" id="KW-1185">Reference proteome</keyword>
<dbReference type="SMART" id="SM00646">
    <property type="entry name" value="Ami_3"/>
    <property type="match status" value="1"/>
</dbReference>
<reference evidence="6 7" key="1">
    <citation type="submission" date="2024-01" db="EMBL/GenBank/DDBJ databases">
        <title>Pedobacter sp. nov., isolated from fresh soil.</title>
        <authorList>
            <person name="Le N.T.T."/>
        </authorList>
    </citation>
    <scope>NUCLEOTIDE SEQUENCE [LARGE SCALE GENOMIC DNA]</scope>
    <source>
        <strain evidence="6 7">KR3-3</strain>
    </source>
</reference>
<name>A0ABU7I4N9_9SPHI</name>
<evidence type="ECO:0000256" key="1">
    <source>
        <dbReference type="ARBA" id="ARBA00001561"/>
    </source>
</evidence>
<sequence>MNLKKYLPILIICCCFTLQSFAQGYKMKTIVIDAGHGGFRSGAAGSYSLEKNVTLQVALKLGKKLEETFPHIKIVQTRRTDVDVDWYRRAEIANDLKADLFISIHCNSMPDDKVLVGKDKKGKPIYKYVKNKTTKGTETFVGAYRRINEMDAGIRENEEILKDKDYKKKGAYDPTDPEELIMLSLYKSLYRAKSLDLAQKIQKNYTEVNKRGNRGVKEQGLLILQRAAMPSVLTEIGFISNPDEEDYINSASGQEEIVNAIVDAIKQYKKEVEN</sequence>
<dbReference type="GO" id="GO:0008745">
    <property type="term" value="F:N-acetylmuramoyl-L-alanine amidase activity"/>
    <property type="evidence" value="ECO:0007669"/>
    <property type="project" value="UniProtKB-EC"/>
</dbReference>
<dbReference type="SUPFAM" id="SSF53187">
    <property type="entry name" value="Zn-dependent exopeptidases"/>
    <property type="match status" value="1"/>
</dbReference>
<protein>
    <recommendedName>
        <fullName evidence="2">N-acetylmuramoyl-L-alanine amidase</fullName>
        <ecNumber evidence="2">3.5.1.28</ecNumber>
    </recommendedName>
</protein>
<accession>A0ABU7I4N9</accession>
<comment type="catalytic activity">
    <reaction evidence="1">
        <text>Hydrolyzes the link between N-acetylmuramoyl residues and L-amino acid residues in certain cell-wall glycopeptides.</text>
        <dbReference type="EC" id="3.5.1.28"/>
    </reaction>
</comment>
<dbReference type="Proteomes" id="UP001336835">
    <property type="component" value="Unassembled WGS sequence"/>
</dbReference>
<dbReference type="PANTHER" id="PTHR30404">
    <property type="entry name" value="N-ACETYLMURAMOYL-L-ALANINE AMIDASE"/>
    <property type="match status" value="1"/>
</dbReference>
<dbReference type="PANTHER" id="PTHR30404:SF0">
    <property type="entry name" value="N-ACETYLMURAMOYL-L-ALANINE AMIDASE AMIC"/>
    <property type="match status" value="1"/>
</dbReference>
<dbReference type="EC" id="3.5.1.28" evidence="2"/>
<evidence type="ECO:0000259" key="5">
    <source>
        <dbReference type="SMART" id="SM00646"/>
    </source>
</evidence>
<evidence type="ECO:0000256" key="4">
    <source>
        <dbReference type="SAM" id="SignalP"/>
    </source>
</evidence>
<dbReference type="InterPro" id="IPR050695">
    <property type="entry name" value="N-acetylmuramoyl_amidase_3"/>
</dbReference>
<keyword evidence="3 6" id="KW-0378">Hydrolase</keyword>
<feature type="domain" description="MurNAc-LAA" evidence="5">
    <location>
        <begin position="90"/>
        <end position="266"/>
    </location>
</feature>
<evidence type="ECO:0000313" key="7">
    <source>
        <dbReference type="Proteomes" id="UP001336835"/>
    </source>
</evidence>
<keyword evidence="4" id="KW-0732">Signal</keyword>
<dbReference type="EMBL" id="JAZDQT010000001">
    <property type="protein sequence ID" value="MEE1944432.1"/>
    <property type="molecule type" value="Genomic_DNA"/>
</dbReference>
<dbReference type="CDD" id="cd02696">
    <property type="entry name" value="MurNAc-LAA"/>
    <property type="match status" value="1"/>
</dbReference>
<feature type="chain" id="PRO_5045177166" description="N-acetylmuramoyl-L-alanine amidase" evidence="4">
    <location>
        <begin position="23"/>
        <end position="274"/>
    </location>
</feature>
<gene>
    <name evidence="6" type="ORF">VRU48_04885</name>
</gene>
<evidence type="ECO:0000256" key="3">
    <source>
        <dbReference type="ARBA" id="ARBA00022801"/>
    </source>
</evidence>
<dbReference type="RefSeq" id="WP_330106804.1">
    <property type="nucleotide sequence ID" value="NZ_JAZDQT010000001.1"/>
</dbReference>
<dbReference type="Pfam" id="PF01520">
    <property type="entry name" value="Amidase_3"/>
    <property type="match status" value="1"/>
</dbReference>
<dbReference type="Gene3D" id="3.40.630.40">
    <property type="entry name" value="Zn-dependent exopeptidases"/>
    <property type="match status" value="1"/>
</dbReference>
<evidence type="ECO:0000256" key="2">
    <source>
        <dbReference type="ARBA" id="ARBA00011901"/>
    </source>
</evidence>
<feature type="signal peptide" evidence="4">
    <location>
        <begin position="1"/>
        <end position="22"/>
    </location>
</feature>
<organism evidence="6 7">
    <name type="scientific">Pedobacter albus</name>
    <dbReference type="NCBI Taxonomy" id="3113905"/>
    <lineage>
        <taxon>Bacteria</taxon>
        <taxon>Pseudomonadati</taxon>
        <taxon>Bacteroidota</taxon>
        <taxon>Sphingobacteriia</taxon>
        <taxon>Sphingobacteriales</taxon>
        <taxon>Sphingobacteriaceae</taxon>
        <taxon>Pedobacter</taxon>
    </lineage>
</organism>
<dbReference type="InterPro" id="IPR002508">
    <property type="entry name" value="MurNAc-LAA_cat"/>
</dbReference>